<evidence type="ECO:0000256" key="4">
    <source>
        <dbReference type="ARBA" id="ARBA00047942"/>
    </source>
</evidence>
<dbReference type="PANTHER" id="PTHR33841:SF1">
    <property type="entry name" value="DNA METHYLTRANSFERASE A"/>
    <property type="match status" value="1"/>
</dbReference>
<keyword evidence="2" id="KW-0489">Methyltransferase</keyword>
<protein>
    <recommendedName>
        <fullName evidence="1">site-specific DNA-methyltransferase (adenine-specific)</fullName>
        <ecNumber evidence="1">2.1.1.72</ecNumber>
    </recommendedName>
</protein>
<evidence type="ECO:0000256" key="2">
    <source>
        <dbReference type="ARBA" id="ARBA00022603"/>
    </source>
</evidence>
<evidence type="ECO:0000256" key="1">
    <source>
        <dbReference type="ARBA" id="ARBA00011900"/>
    </source>
</evidence>
<feature type="non-terminal residue" evidence="6">
    <location>
        <position position="255"/>
    </location>
</feature>
<sequence>DFLTKHIQKYIGKPKYEDEFVKVFWSGVKQGELTGDAWDLKYDSQLNAILNKIEKAGKKIGENFLHVGCGVLTNRDYVNTRNIKRLTQSEIERYGIKLGDGIFVLSEAEYRSLPFSSRERELIKPWYKNSEVSCYIPDPYDKRKFLIYLRNKDNLDEYPTIKAHLMKFKGILDYQSLGYGETNKWYAVTRASEESVLKREKIFTPYRAEENTFAYSNADFFSSKDLYYITYQVEPPNIGESLKYVLGVLNSSTIE</sequence>
<evidence type="ECO:0000313" key="6">
    <source>
        <dbReference type="EMBL" id="GAI11100.1"/>
    </source>
</evidence>
<organism evidence="6">
    <name type="scientific">marine sediment metagenome</name>
    <dbReference type="NCBI Taxonomy" id="412755"/>
    <lineage>
        <taxon>unclassified sequences</taxon>
        <taxon>metagenomes</taxon>
        <taxon>ecological metagenomes</taxon>
    </lineage>
</organism>
<dbReference type="EMBL" id="BARV01005100">
    <property type="protein sequence ID" value="GAI11100.1"/>
    <property type="molecule type" value="Genomic_DNA"/>
</dbReference>
<reference evidence="6" key="1">
    <citation type="journal article" date="2014" name="Front. Microbiol.">
        <title>High frequency of phylogenetically diverse reductive dehalogenase-homologous genes in deep subseafloor sedimentary metagenomes.</title>
        <authorList>
            <person name="Kawai M."/>
            <person name="Futagami T."/>
            <person name="Toyoda A."/>
            <person name="Takaki Y."/>
            <person name="Nishi S."/>
            <person name="Hori S."/>
            <person name="Arai W."/>
            <person name="Tsubouchi T."/>
            <person name="Morono Y."/>
            <person name="Uchiyama I."/>
            <person name="Ito T."/>
            <person name="Fujiyama A."/>
            <person name="Inagaki F."/>
            <person name="Takami H."/>
        </authorList>
    </citation>
    <scope>NUCLEOTIDE SEQUENCE</scope>
    <source>
        <strain evidence="6">Expedition CK06-06</strain>
    </source>
</reference>
<dbReference type="Pfam" id="PF12950">
    <property type="entry name" value="TaqI_C"/>
    <property type="match status" value="1"/>
</dbReference>
<dbReference type="AlphaFoldDB" id="X1M8T0"/>
<evidence type="ECO:0000259" key="5">
    <source>
        <dbReference type="Pfam" id="PF12950"/>
    </source>
</evidence>
<feature type="domain" description="TaqI-like C-terminal specificity" evidence="5">
    <location>
        <begin position="191"/>
        <end position="254"/>
    </location>
</feature>
<gene>
    <name evidence="6" type="ORF">S06H3_10818</name>
</gene>
<feature type="non-terminal residue" evidence="6">
    <location>
        <position position="1"/>
    </location>
</feature>
<comment type="catalytic activity">
    <reaction evidence="4">
        <text>a 2'-deoxyadenosine in DNA + S-adenosyl-L-methionine = an N(6)-methyl-2'-deoxyadenosine in DNA + S-adenosyl-L-homocysteine + H(+)</text>
        <dbReference type="Rhea" id="RHEA:15197"/>
        <dbReference type="Rhea" id="RHEA-COMP:12418"/>
        <dbReference type="Rhea" id="RHEA-COMP:12419"/>
        <dbReference type="ChEBI" id="CHEBI:15378"/>
        <dbReference type="ChEBI" id="CHEBI:57856"/>
        <dbReference type="ChEBI" id="CHEBI:59789"/>
        <dbReference type="ChEBI" id="CHEBI:90615"/>
        <dbReference type="ChEBI" id="CHEBI:90616"/>
        <dbReference type="EC" id="2.1.1.72"/>
    </reaction>
</comment>
<dbReference type="GO" id="GO:0032259">
    <property type="term" value="P:methylation"/>
    <property type="evidence" value="ECO:0007669"/>
    <property type="project" value="UniProtKB-KW"/>
</dbReference>
<dbReference type="EC" id="2.1.1.72" evidence="1"/>
<dbReference type="PANTHER" id="PTHR33841">
    <property type="entry name" value="DNA METHYLTRANSFERASE YEEA-RELATED"/>
    <property type="match status" value="1"/>
</dbReference>
<comment type="caution">
    <text evidence="6">The sequence shown here is derived from an EMBL/GenBank/DDBJ whole genome shotgun (WGS) entry which is preliminary data.</text>
</comment>
<proteinExistence type="predicted"/>
<dbReference type="GO" id="GO:0009007">
    <property type="term" value="F:site-specific DNA-methyltransferase (adenine-specific) activity"/>
    <property type="evidence" value="ECO:0007669"/>
    <property type="project" value="UniProtKB-EC"/>
</dbReference>
<evidence type="ECO:0000256" key="3">
    <source>
        <dbReference type="ARBA" id="ARBA00022679"/>
    </source>
</evidence>
<keyword evidence="3" id="KW-0808">Transferase</keyword>
<dbReference type="InterPro" id="IPR050953">
    <property type="entry name" value="N4_N6_ade-DNA_methylase"/>
</dbReference>
<accession>X1M8T0</accession>
<dbReference type="InterPro" id="IPR025931">
    <property type="entry name" value="TaqI_C"/>
</dbReference>
<name>X1M8T0_9ZZZZ</name>